<dbReference type="EMBL" id="JAPWTJ010002541">
    <property type="protein sequence ID" value="KAJ8965751.1"/>
    <property type="molecule type" value="Genomic_DNA"/>
</dbReference>
<proteinExistence type="predicted"/>
<comment type="caution">
    <text evidence="2">The sequence shown here is derived from an EMBL/GenBank/DDBJ whole genome shotgun (WGS) entry which is preliminary data.</text>
</comment>
<evidence type="ECO:0000313" key="3">
    <source>
        <dbReference type="Proteomes" id="UP001162164"/>
    </source>
</evidence>
<gene>
    <name evidence="2" type="ORF">NQ317_017837</name>
</gene>
<accession>A0ABQ9IUQ8</accession>
<evidence type="ECO:0000256" key="1">
    <source>
        <dbReference type="SAM" id="MobiDB-lite"/>
    </source>
</evidence>
<dbReference type="Proteomes" id="UP001162164">
    <property type="component" value="Unassembled WGS sequence"/>
</dbReference>
<reference evidence="2" key="1">
    <citation type="journal article" date="2023" name="Insect Mol. Biol.">
        <title>Genome sequencing provides insights into the evolution of gene families encoding plant cell wall-degrading enzymes in longhorned beetles.</title>
        <authorList>
            <person name="Shin N.R."/>
            <person name="Okamura Y."/>
            <person name="Kirsch R."/>
            <person name="Pauchet Y."/>
        </authorList>
    </citation>
    <scope>NUCLEOTIDE SEQUENCE</scope>
    <source>
        <strain evidence="2">MMC_N1</strain>
    </source>
</reference>
<keyword evidence="3" id="KW-1185">Reference proteome</keyword>
<organism evidence="2 3">
    <name type="scientific">Molorchus minor</name>
    <dbReference type="NCBI Taxonomy" id="1323400"/>
    <lineage>
        <taxon>Eukaryota</taxon>
        <taxon>Metazoa</taxon>
        <taxon>Ecdysozoa</taxon>
        <taxon>Arthropoda</taxon>
        <taxon>Hexapoda</taxon>
        <taxon>Insecta</taxon>
        <taxon>Pterygota</taxon>
        <taxon>Neoptera</taxon>
        <taxon>Endopterygota</taxon>
        <taxon>Coleoptera</taxon>
        <taxon>Polyphaga</taxon>
        <taxon>Cucujiformia</taxon>
        <taxon>Chrysomeloidea</taxon>
        <taxon>Cerambycidae</taxon>
        <taxon>Lamiinae</taxon>
        <taxon>Monochamini</taxon>
        <taxon>Molorchus</taxon>
    </lineage>
</organism>
<protein>
    <submittedName>
        <fullName evidence="2">Uncharacterized protein</fullName>
    </submittedName>
</protein>
<name>A0ABQ9IUQ8_9CUCU</name>
<feature type="region of interest" description="Disordered" evidence="1">
    <location>
        <begin position="110"/>
        <end position="149"/>
    </location>
</feature>
<evidence type="ECO:0000313" key="2">
    <source>
        <dbReference type="EMBL" id="KAJ8965751.1"/>
    </source>
</evidence>
<sequence>MSFRLEQNSILFNKHIMTAVYGKSKLLKVKKVKKRFVRGVRSNDYLLIKALFIIITRGVCRSQRGLFHESYNLLIHHTWVFSSDDKSVYATTMRTKNSNIQAENLRSTLRPPGLIGGSKPKVATPAVVSKSNSTSEKIQRYSHGKSVRD</sequence>
<feature type="compositionally biased region" description="Basic residues" evidence="1">
    <location>
        <begin position="140"/>
        <end position="149"/>
    </location>
</feature>